<evidence type="ECO:0000313" key="2">
    <source>
        <dbReference type="EMBL" id="MBN8659306.1"/>
    </source>
</evidence>
<feature type="transmembrane region" description="Helical" evidence="1">
    <location>
        <begin position="238"/>
        <end position="261"/>
    </location>
</feature>
<evidence type="ECO:0000256" key="1">
    <source>
        <dbReference type="SAM" id="Phobius"/>
    </source>
</evidence>
<dbReference type="AlphaFoldDB" id="A0A8J7PAZ2"/>
<dbReference type="Proteomes" id="UP000664277">
    <property type="component" value="Unassembled WGS sequence"/>
</dbReference>
<reference evidence="2" key="1">
    <citation type="submission" date="2021-02" db="EMBL/GenBank/DDBJ databases">
        <title>Genome-Resolved Metagenomics of a Microbial Community Performing Photosynthetic Biological Nutrient Removal.</title>
        <authorList>
            <person name="Mcdaniel E.A."/>
        </authorList>
    </citation>
    <scope>NUCLEOTIDE SEQUENCE</scope>
    <source>
        <strain evidence="2">UWPOB_OBS1</strain>
    </source>
</reference>
<evidence type="ECO:0000313" key="3">
    <source>
        <dbReference type="Proteomes" id="UP000664277"/>
    </source>
</evidence>
<comment type="caution">
    <text evidence="2">The sequence shown here is derived from an EMBL/GenBank/DDBJ whole genome shotgun (WGS) entry which is preliminary data.</text>
</comment>
<organism evidence="2 3">
    <name type="scientific">Candidatus Obscuribacter phosphatis</name>
    <dbReference type="NCBI Taxonomy" id="1906157"/>
    <lineage>
        <taxon>Bacteria</taxon>
        <taxon>Bacillati</taxon>
        <taxon>Candidatus Melainabacteria</taxon>
        <taxon>Candidatus Obscuribacterales</taxon>
        <taxon>Candidatus Obscuribacteraceae</taxon>
        <taxon>Candidatus Obscuribacter</taxon>
    </lineage>
</organism>
<keyword evidence="1" id="KW-0472">Membrane</keyword>
<proteinExistence type="predicted"/>
<name>A0A8J7PAZ2_9BACT</name>
<dbReference type="InterPro" id="IPR010775">
    <property type="entry name" value="DUF1365"/>
</dbReference>
<sequence length="292" mass="33905">MSSSEASFKSCLYKCRVFHERQTPVKHRFSYGVFMFLLDLDELDALDQSSPLFGNEKFALFSFRQEDHLKGYRLADAQGGKSSLKERLRLYVESELGEKYDFDRVHLLTYPRVFGYVFNPVSFYFLYRADKLCKVIIEVSNTFGEMKIFSTPTMTQSTQAAAQTAGHTDIFSLRAPKNFYVSPYGRLQDYFDFKINEPGDLLNIAIDTVSDGRFEKVMLSTLSGRKLDFKTSSLLSLFLLYPFVTVKVIAMIHIQALLLFLKKVPFFEKDQDLHLQTDVMNPRVRKIWEKRV</sequence>
<keyword evidence="1" id="KW-0812">Transmembrane</keyword>
<keyword evidence="1" id="KW-1133">Transmembrane helix</keyword>
<accession>A0A8J7PAZ2</accession>
<gene>
    <name evidence="2" type="ORF">J0M35_03010</name>
</gene>
<dbReference type="PANTHER" id="PTHR33973:SF4">
    <property type="entry name" value="OS07G0153300 PROTEIN"/>
    <property type="match status" value="1"/>
</dbReference>
<dbReference type="PANTHER" id="PTHR33973">
    <property type="entry name" value="OS07G0153300 PROTEIN"/>
    <property type="match status" value="1"/>
</dbReference>
<protein>
    <submittedName>
        <fullName evidence="2">DUF1365 domain-containing protein</fullName>
    </submittedName>
</protein>
<dbReference type="EMBL" id="JAFLCK010000003">
    <property type="protein sequence ID" value="MBN8659306.1"/>
    <property type="molecule type" value="Genomic_DNA"/>
</dbReference>
<dbReference type="Pfam" id="PF07103">
    <property type="entry name" value="DUF1365"/>
    <property type="match status" value="1"/>
</dbReference>